<dbReference type="AlphaFoldDB" id="A0A225UGG9"/>
<gene>
    <name evidence="1" type="ORF">PHMEG_00039659</name>
</gene>
<name>A0A225UGG9_9STRA</name>
<reference evidence="2" key="1">
    <citation type="submission" date="2017-03" db="EMBL/GenBank/DDBJ databases">
        <title>Phytopthora megakarya and P. palmivora, two closely related causual agents of cacao black pod achieved similar genome size and gene model numbers by different mechanisms.</title>
        <authorList>
            <person name="Ali S."/>
            <person name="Shao J."/>
            <person name="Larry D.J."/>
            <person name="Kronmiller B."/>
            <person name="Shen D."/>
            <person name="Strem M.D."/>
            <person name="Melnick R.L."/>
            <person name="Guiltinan M.J."/>
            <person name="Tyler B.M."/>
            <person name="Meinhardt L.W."/>
            <person name="Bailey B.A."/>
        </authorList>
    </citation>
    <scope>NUCLEOTIDE SEQUENCE [LARGE SCALE GENOMIC DNA]</scope>
    <source>
        <strain evidence="2">zdho120</strain>
    </source>
</reference>
<comment type="caution">
    <text evidence="1">The sequence shown here is derived from an EMBL/GenBank/DDBJ whole genome shotgun (WGS) entry which is preliminary data.</text>
</comment>
<evidence type="ECO:0008006" key="3">
    <source>
        <dbReference type="Google" id="ProtNLM"/>
    </source>
</evidence>
<keyword evidence="2" id="KW-1185">Reference proteome</keyword>
<sequence length="61" mass="7014">MYCGNGVKRKNLHLRGLKVVTQPLLLYQNFELPFRLVTDASKVRLGACLQQDRLTTDCFCK</sequence>
<accession>A0A225UGG9</accession>
<protein>
    <recommendedName>
        <fullName evidence="3">Reverse transcriptase/retrotransposon-derived protein RNase H-like domain-containing protein</fullName>
    </recommendedName>
</protein>
<organism evidence="1 2">
    <name type="scientific">Phytophthora megakarya</name>
    <dbReference type="NCBI Taxonomy" id="4795"/>
    <lineage>
        <taxon>Eukaryota</taxon>
        <taxon>Sar</taxon>
        <taxon>Stramenopiles</taxon>
        <taxon>Oomycota</taxon>
        <taxon>Peronosporomycetes</taxon>
        <taxon>Peronosporales</taxon>
        <taxon>Peronosporaceae</taxon>
        <taxon>Phytophthora</taxon>
    </lineage>
</organism>
<evidence type="ECO:0000313" key="1">
    <source>
        <dbReference type="EMBL" id="OWY91666.1"/>
    </source>
</evidence>
<dbReference type="EMBL" id="NBNE01019723">
    <property type="protein sequence ID" value="OWY91666.1"/>
    <property type="molecule type" value="Genomic_DNA"/>
</dbReference>
<proteinExistence type="predicted"/>
<evidence type="ECO:0000313" key="2">
    <source>
        <dbReference type="Proteomes" id="UP000198211"/>
    </source>
</evidence>
<dbReference type="OrthoDB" id="2662456at2759"/>
<dbReference type="Proteomes" id="UP000198211">
    <property type="component" value="Unassembled WGS sequence"/>
</dbReference>